<dbReference type="RefSeq" id="WP_241716146.1">
    <property type="nucleotide sequence ID" value="NZ_JALBUF010000014.1"/>
</dbReference>
<evidence type="ECO:0000313" key="2">
    <source>
        <dbReference type="Proteomes" id="UP001139263"/>
    </source>
</evidence>
<proteinExistence type="predicted"/>
<protein>
    <submittedName>
        <fullName evidence="1">Uncharacterized protein</fullName>
    </submittedName>
</protein>
<evidence type="ECO:0000313" key="1">
    <source>
        <dbReference type="EMBL" id="MCI0184458.1"/>
    </source>
</evidence>
<dbReference type="AlphaFoldDB" id="A0A9X1VAL3"/>
<keyword evidence="2" id="KW-1185">Reference proteome</keyword>
<comment type="caution">
    <text evidence="1">The sequence shown here is derived from an EMBL/GenBank/DDBJ whole genome shotgun (WGS) entry which is preliminary data.</text>
</comment>
<gene>
    <name evidence="1" type="ORF">MM817_02755</name>
</gene>
<name>A0A9X1VAL3_9BACL</name>
<sequence length="95" mass="11210">MENKIARPRKMVKWTYHNHHSTKDARCIFIDLQLELLPYHHYTTLGFDEELIDYIDHVDDSIVFKKIAPLYNNGGREIGIQSIGWTPRTKNIKTV</sequence>
<accession>A0A9X1VAL3</accession>
<dbReference type="EMBL" id="JALBUF010000014">
    <property type="protein sequence ID" value="MCI0184458.1"/>
    <property type="molecule type" value="Genomic_DNA"/>
</dbReference>
<reference evidence="1" key="1">
    <citation type="submission" date="2022-03" db="EMBL/GenBank/DDBJ databases">
        <title>Draft Genome Sequence of Firmicute Strain S0AB, a Heterotrophic Iron/Sulfur-Oxidizing Extreme Acidophile.</title>
        <authorList>
            <person name="Vergara E."/>
            <person name="Pakostova E."/>
            <person name="Johnson D.B."/>
            <person name="Holmes D.S."/>
        </authorList>
    </citation>
    <scope>NUCLEOTIDE SEQUENCE</scope>
    <source>
        <strain evidence="1">S0AB</strain>
    </source>
</reference>
<organism evidence="1 2">
    <name type="scientific">Sulfoacidibacillus ferrooxidans</name>
    <dbReference type="NCBI Taxonomy" id="2005001"/>
    <lineage>
        <taxon>Bacteria</taxon>
        <taxon>Bacillati</taxon>
        <taxon>Bacillota</taxon>
        <taxon>Bacilli</taxon>
        <taxon>Bacillales</taxon>
        <taxon>Alicyclobacillaceae</taxon>
        <taxon>Sulfoacidibacillus</taxon>
    </lineage>
</organism>
<dbReference type="Proteomes" id="UP001139263">
    <property type="component" value="Unassembled WGS sequence"/>
</dbReference>